<name>A0A518CHQ2_9PLAN</name>
<reference evidence="3 4" key="1">
    <citation type="submission" date="2019-02" db="EMBL/GenBank/DDBJ databases">
        <title>Deep-cultivation of Planctomycetes and their phenomic and genomic characterization uncovers novel biology.</title>
        <authorList>
            <person name="Wiegand S."/>
            <person name="Jogler M."/>
            <person name="Boedeker C."/>
            <person name="Pinto D."/>
            <person name="Vollmers J."/>
            <person name="Rivas-Marin E."/>
            <person name="Kohn T."/>
            <person name="Peeters S.H."/>
            <person name="Heuer A."/>
            <person name="Rast P."/>
            <person name="Oberbeckmann S."/>
            <person name="Bunk B."/>
            <person name="Jeske O."/>
            <person name="Meyerdierks A."/>
            <person name="Storesund J.E."/>
            <person name="Kallscheuer N."/>
            <person name="Luecker S."/>
            <person name="Lage O.M."/>
            <person name="Pohl T."/>
            <person name="Merkel B.J."/>
            <person name="Hornburger P."/>
            <person name="Mueller R.-W."/>
            <person name="Bruemmer F."/>
            <person name="Labrenz M."/>
            <person name="Spormann A.M."/>
            <person name="Op den Camp H."/>
            <person name="Overmann J."/>
            <person name="Amann R."/>
            <person name="Jetten M.S.M."/>
            <person name="Mascher T."/>
            <person name="Medema M.H."/>
            <person name="Devos D.P."/>
            <person name="Kaster A.-K."/>
            <person name="Ovreas L."/>
            <person name="Rohde M."/>
            <person name="Galperin M.Y."/>
            <person name="Jogler C."/>
        </authorList>
    </citation>
    <scope>NUCLEOTIDE SEQUENCE [LARGE SCALE GENOMIC DNA]</scope>
    <source>
        <strain evidence="3 4">Pla110</strain>
    </source>
</reference>
<keyword evidence="2" id="KW-1133">Transmembrane helix</keyword>
<proteinExistence type="predicted"/>
<evidence type="ECO:0000313" key="3">
    <source>
        <dbReference type="EMBL" id="QDU78759.1"/>
    </source>
</evidence>
<evidence type="ECO:0000256" key="2">
    <source>
        <dbReference type="SAM" id="Phobius"/>
    </source>
</evidence>
<keyword evidence="2" id="KW-0472">Membrane</keyword>
<feature type="transmembrane region" description="Helical" evidence="2">
    <location>
        <begin position="141"/>
        <end position="161"/>
    </location>
</feature>
<organism evidence="3 4">
    <name type="scientific">Polystyrenella longa</name>
    <dbReference type="NCBI Taxonomy" id="2528007"/>
    <lineage>
        <taxon>Bacteria</taxon>
        <taxon>Pseudomonadati</taxon>
        <taxon>Planctomycetota</taxon>
        <taxon>Planctomycetia</taxon>
        <taxon>Planctomycetales</taxon>
        <taxon>Planctomycetaceae</taxon>
        <taxon>Polystyrenella</taxon>
    </lineage>
</organism>
<protein>
    <submittedName>
        <fullName evidence="3">Uncharacterized protein</fullName>
    </submittedName>
</protein>
<dbReference type="RefSeq" id="WP_144992764.1">
    <property type="nucleotide sequence ID" value="NZ_CP036281.1"/>
</dbReference>
<feature type="region of interest" description="Disordered" evidence="1">
    <location>
        <begin position="63"/>
        <end position="106"/>
    </location>
</feature>
<evidence type="ECO:0000313" key="4">
    <source>
        <dbReference type="Proteomes" id="UP000317178"/>
    </source>
</evidence>
<sequence length="393" mass="44725">MGWFESAAGLLTGNAPRRDETFRQTCPCGEVLQAQREPTMQRRSCPVCGTRFLILPISPFPIPRPPRGYKPKTASEKSRRKKDREEADDPETVDAEKGAKDAVPMRDDVTSDDLMSEEQASLPVKTRIPLRQRAGRLFTPLRLMIAAMLLLISVSGYLYWWRTQQQWARENYTTAVARAYEALEQNELDDAAIQFEIASQSAIILELDDLRAAEVQQYHRELAIQQKLSEQSFSELLQYLKTLMVLPVKDQPGPYIKYRGGEWFVLDLWGKVIEEEDGKWLLIEAPITQDKAIFQVKVRLPEQAVTSGPANGQGEQRFLLATRCDRLEPLEESSNWWLLICEDSFLWTHAQTLRPLGMFEEKTEFQAELESLLAMQSTAAAATTKPVATEGEE</sequence>
<keyword evidence="4" id="KW-1185">Reference proteome</keyword>
<dbReference type="EMBL" id="CP036281">
    <property type="protein sequence ID" value="QDU78759.1"/>
    <property type="molecule type" value="Genomic_DNA"/>
</dbReference>
<keyword evidence="2" id="KW-0812">Transmembrane</keyword>
<dbReference type="KEGG" id="plon:Pla110_04630"/>
<evidence type="ECO:0000256" key="1">
    <source>
        <dbReference type="SAM" id="MobiDB-lite"/>
    </source>
</evidence>
<feature type="compositionally biased region" description="Basic and acidic residues" evidence="1">
    <location>
        <begin position="94"/>
        <end position="106"/>
    </location>
</feature>
<gene>
    <name evidence="3" type="ORF">Pla110_04630</name>
</gene>
<dbReference type="Proteomes" id="UP000317178">
    <property type="component" value="Chromosome"/>
</dbReference>
<accession>A0A518CHQ2</accession>
<dbReference type="AlphaFoldDB" id="A0A518CHQ2"/>